<evidence type="ECO:0000313" key="1">
    <source>
        <dbReference type="EMBL" id="KAJ8721765.1"/>
    </source>
</evidence>
<protein>
    <submittedName>
        <fullName evidence="1">Uncharacterized protein</fullName>
    </submittedName>
</protein>
<reference evidence="1" key="1">
    <citation type="submission" date="2023-03" db="EMBL/GenBank/DDBJ databases">
        <title>Chromosome-level genomes of two armyworms, Mythimna separata and Mythimna loreyi, provide insights into the biosynthesis and reception of sex pheromones.</title>
        <authorList>
            <person name="Zhao H."/>
        </authorList>
    </citation>
    <scope>NUCLEOTIDE SEQUENCE</scope>
    <source>
        <strain evidence="1">BeijingLab</strain>
    </source>
</reference>
<comment type="caution">
    <text evidence="1">The sequence shown here is derived from an EMBL/GenBank/DDBJ whole genome shotgun (WGS) entry which is preliminary data.</text>
</comment>
<organism evidence="1 2">
    <name type="scientific">Mythimna loreyi</name>
    <dbReference type="NCBI Taxonomy" id="667449"/>
    <lineage>
        <taxon>Eukaryota</taxon>
        <taxon>Metazoa</taxon>
        <taxon>Ecdysozoa</taxon>
        <taxon>Arthropoda</taxon>
        <taxon>Hexapoda</taxon>
        <taxon>Insecta</taxon>
        <taxon>Pterygota</taxon>
        <taxon>Neoptera</taxon>
        <taxon>Endopterygota</taxon>
        <taxon>Lepidoptera</taxon>
        <taxon>Glossata</taxon>
        <taxon>Ditrysia</taxon>
        <taxon>Noctuoidea</taxon>
        <taxon>Noctuidae</taxon>
        <taxon>Noctuinae</taxon>
        <taxon>Hadenini</taxon>
        <taxon>Mythimna</taxon>
    </lineage>
</organism>
<dbReference type="EMBL" id="CM056792">
    <property type="protein sequence ID" value="KAJ8721765.1"/>
    <property type="molecule type" value="Genomic_DNA"/>
</dbReference>
<name>A0ACC2QQN3_9NEOP</name>
<keyword evidence="2" id="KW-1185">Reference proteome</keyword>
<evidence type="ECO:0000313" key="2">
    <source>
        <dbReference type="Proteomes" id="UP001231649"/>
    </source>
</evidence>
<sequence length="114" mass="12431">MEVSVASPSLIEVRLFKRDQWAGDVEAPGVAVACSPARGVLAARARVPLRVRVYADCWGLYRDQLLIQVQDVAPVVLDVWVQADGAPLQLALAPAAPPGRQPTMWHVFTILKAY</sequence>
<proteinExistence type="predicted"/>
<dbReference type="Proteomes" id="UP001231649">
    <property type="component" value="Chromosome 16"/>
</dbReference>
<gene>
    <name evidence="1" type="ORF">PYW08_004167</name>
</gene>
<accession>A0ACC2QQN3</accession>